<gene>
    <name evidence="1" type="ORF">NDI38_07455</name>
</gene>
<accession>A0ABV0KIQ7</accession>
<proteinExistence type="predicted"/>
<reference evidence="1 2" key="1">
    <citation type="submission" date="2022-04" db="EMBL/GenBank/DDBJ databases">
        <title>Positive selection, recombination, and allopatry shape intraspecific diversity of widespread and dominant cyanobacteria.</title>
        <authorList>
            <person name="Wei J."/>
            <person name="Shu W."/>
            <person name="Hu C."/>
        </authorList>
    </citation>
    <scope>NUCLEOTIDE SEQUENCE [LARGE SCALE GENOMIC DNA]</scope>
    <source>
        <strain evidence="1 2">AS-A4</strain>
    </source>
</reference>
<comment type="caution">
    <text evidence="1">The sequence shown here is derived from an EMBL/GenBank/DDBJ whole genome shotgun (WGS) entry which is preliminary data.</text>
</comment>
<keyword evidence="2" id="KW-1185">Reference proteome</keyword>
<dbReference type="RefSeq" id="WP_190455028.1">
    <property type="nucleotide sequence ID" value="NZ_JAMPLM010000004.1"/>
</dbReference>
<evidence type="ECO:0000313" key="2">
    <source>
        <dbReference type="Proteomes" id="UP001476950"/>
    </source>
</evidence>
<evidence type="ECO:0000313" key="1">
    <source>
        <dbReference type="EMBL" id="MEP1058275.1"/>
    </source>
</evidence>
<dbReference type="Proteomes" id="UP001476950">
    <property type="component" value="Unassembled WGS sequence"/>
</dbReference>
<sequence>MIVKEKDTKSALEAEPQPCSLYSKPLQEFLYNGYSGFFIKKYLEMPHSICIIFDAIFSHFSLIITNQIKSGFSYLVFPKRLQGIGIAVLYC</sequence>
<dbReference type="EMBL" id="JAMPLM010000004">
    <property type="protein sequence ID" value="MEP1058275.1"/>
    <property type="molecule type" value="Genomic_DNA"/>
</dbReference>
<protein>
    <submittedName>
        <fullName evidence="1">Uncharacterized protein</fullName>
    </submittedName>
</protein>
<organism evidence="1 2">
    <name type="scientific">Stenomitos frigidus AS-A4</name>
    <dbReference type="NCBI Taxonomy" id="2933935"/>
    <lineage>
        <taxon>Bacteria</taxon>
        <taxon>Bacillati</taxon>
        <taxon>Cyanobacteriota</taxon>
        <taxon>Cyanophyceae</taxon>
        <taxon>Leptolyngbyales</taxon>
        <taxon>Leptolyngbyaceae</taxon>
        <taxon>Stenomitos</taxon>
    </lineage>
</organism>
<name>A0ABV0KIQ7_9CYAN</name>